<accession>A0A511R1T9</accession>
<evidence type="ECO:0000313" key="3">
    <source>
        <dbReference type="Proteomes" id="UP000321197"/>
    </source>
</evidence>
<organism evidence="2 3">
    <name type="scientific">Meiothermus hypogaeus NBRC 106114</name>
    <dbReference type="NCBI Taxonomy" id="1227553"/>
    <lineage>
        <taxon>Bacteria</taxon>
        <taxon>Thermotogati</taxon>
        <taxon>Deinococcota</taxon>
        <taxon>Deinococci</taxon>
        <taxon>Thermales</taxon>
        <taxon>Thermaceae</taxon>
        <taxon>Meiothermus</taxon>
    </lineage>
</organism>
<dbReference type="AlphaFoldDB" id="A0A511R1T9"/>
<dbReference type="Proteomes" id="UP000321197">
    <property type="component" value="Unassembled WGS sequence"/>
</dbReference>
<evidence type="ECO:0000259" key="1">
    <source>
        <dbReference type="Pfam" id="PF01593"/>
    </source>
</evidence>
<dbReference type="GO" id="GO:0016116">
    <property type="term" value="P:carotenoid metabolic process"/>
    <property type="evidence" value="ECO:0007669"/>
    <property type="project" value="InterPro"/>
</dbReference>
<sequence>MKVVVIGAGVGGLTTAALLAQAGLEVTVLEHHTYPGGSAGTFLHQGFRFDAGATLLAGFDEAGVFTRLERQLGVRFPVRKLAPGEPLMEVWLPDGRVVTRPVGRAHELEAQREAFGKTVLRFWAWQERRAHALWKLAQGLPFPPADLLESRRMVQQGLPWALEHLADLPGILADLLRRTGAHAPSHPSFRRFLDAQLLIASQTDAQGTYALFGAAALDLPHRGPAMPMGGMGAVPETLAEAVRQHGGRVLYRHRVEKLEVQKGRVVAVEVALGGKRRGEREVLEADFFVANLTPGDLAALIPDGPQQNPPADGWGAFMLHAVVPEDVVPPGAPYRQWAGEGDWTFVSLADAGDPLRGPAGSRVLSASVHTRLFEWRGLSKEAYQAQKQVWQERVLRQVERLIPGFRESAVLILGGTPRTYHYYTRRQDGWVGGYPQVHPFRTPSPRTPYSNLWRVGETIFPGQSVPAVALGGERVAALVLTRLGVTQPTGPRNPAPLSNRQP</sequence>
<dbReference type="PANTHER" id="PTHR46313:SF3">
    <property type="entry name" value="PROLYCOPENE ISOMERASE, CHLOROPLASTIC"/>
    <property type="match status" value="1"/>
</dbReference>
<feature type="domain" description="Amine oxidase" evidence="1">
    <location>
        <begin position="11"/>
        <end position="480"/>
    </location>
</feature>
<dbReference type="InterPro" id="IPR036188">
    <property type="entry name" value="FAD/NAD-bd_sf"/>
</dbReference>
<proteinExistence type="predicted"/>
<dbReference type="PANTHER" id="PTHR46313">
    <property type="match status" value="1"/>
</dbReference>
<protein>
    <submittedName>
        <fullName evidence="2">Phytoene dehydrogenase</fullName>
    </submittedName>
</protein>
<name>A0A511R1T9_9DEIN</name>
<dbReference type="RefSeq" id="WP_119340638.1">
    <property type="nucleotide sequence ID" value="NZ_BJXL01000050.1"/>
</dbReference>
<dbReference type="Gene3D" id="3.50.50.60">
    <property type="entry name" value="FAD/NAD(P)-binding domain"/>
    <property type="match status" value="2"/>
</dbReference>
<dbReference type="Pfam" id="PF01593">
    <property type="entry name" value="Amino_oxidase"/>
    <property type="match status" value="1"/>
</dbReference>
<dbReference type="EMBL" id="BJXL01000050">
    <property type="protein sequence ID" value="GEM83570.1"/>
    <property type="molecule type" value="Genomic_DNA"/>
</dbReference>
<comment type="caution">
    <text evidence="2">The sequence shown here is derived from an EMBL/GenBank/DDBJ whole genome shotgun (WGS) entry which is preliminary data.</text>
</comment>
<dbReference type="OrthoDB" id="9794630at2"/>
<dbReference type="GO" id="GO:0016491">
    <property type="term" value="F:oxidoreductase activity"/>
    <property type="evidence" value="ECO:0007669"/>
    <property type="project" value="InterPro"/>
</dbReference>
<reference evidence="2 3" key="1">
    <citation type="submission" date="2019-07" db="EMBL/GenBank/DDBJ databases">
        <title>Whole genome shotgun sequence of Meiothermus hypogaeus NBRC 106114.</title>
        <authorList>
            <person name="Hosoyama A."/>
            <person name="Uohara A."/>
            <person name="Ohji S."/>
            <person name="Ichikawa N."/>
        </authorList>
    </citation>
    <scope>NUCLEOTIDE SEQUENCE [LARGE SCALE GENOMIC DNA]</scope>
    <source>
        <strain evidence="2 3">NBRC 106114</strain>
    </source>
</reference>
<dbReference type="SUPFAM" id="SSF51905">
    <property type="entry name" value="FAD/NAD(P)-binding domain"/>
    <property type="match status" value="1"/>
</dbReference>
<evidence type="ECO:0000313" key="2">
    <source>
        <dbReference type="EMBL" id="GEM83570.1"/>
    </source>
</evidence>
<dbReference type="InterPro" id="IPR045892">
    <property type="entry name" value="CrtISO-like"/>
</dbReference>
<dbReference type="InterPro" id="IPR002937">
    <property type="entry name" value="Amino_oxidase"/>
</dbReference>
<gene>
    <name evidence="2" type="ORF">MHY01S_17360</name>
</gene>